<dbReference type="eggNOG" id="COG0840">
    <property type="taxonomic scope" value="Bacteria"/>
</dbReference>
<dbReference type="HOGENOM" id="CLU_256265_0_0_10"/>
<dbReference type="NCBIfam" id="TIGR04183">
    <property type="entry name" value="Por_Secre_tail"/>
    <property type="match status" value="1"/>
</dbReference>
<feature type="coiled-coil region" evidence="1">
    <location>
        <begin position="528"/>
        <end position="555"/>
    </location>
</feature>
<keyword evidence="5" id="KW-1185">Reference proteome</keyword>
<name>F4KQ08_HALH1</name>
<gene>
    <name evidence="4" type="ordered locus">Halhy_5387</name>
</gene>
<dbReference type="InterPro" id="IPR026444">
    <property type="entry name" value="Secre_tail"/>
</dbReference>
<dbReference type="EMBL" id="CP002691">
    <property type="protein sequence ID" value="AEE53212.1"/>
    <property type="molecule type" value="Genomic_DNA"/>
</dbReference>
<dbReference type="RefSeq" id="WP_013767746.1">
    <property type="nucleotide sequence ID" value="NC_015510.1"/>
</dbReference>
<feature type="domain" description="Secretion system C-terminal sorting" evidence="3">
    <location>
        <begin position="1248"/>
        <end position="1318"/>
    </location>
</feature>
<organism evidence="4 5">
    <name type="scientific">Haliscomenobacter hydrossis (strain ATCC 27775 / DSM 1100 / LMG 10767 / O)</name>
    <dbReference type="NCBI Taxonomy" id="760192"/>
    <lineage>
        <taxon>Bacteria</taxon>
        <taxon>Pseudomonadati</taxon>
        <taxon>Bacteroidota</taxon>
        <taxon>Saprospiria</taxon>
        <taxon>Saprospirales</taxon>
        <taxon>Haliscomenobacteraceae</taxon>
        <taxon>Haliscomenobacter</taxon>
    </lineage>
</organism>
<dbReference type="STRING" id="760192.Halhy_5387"/>
<dbReference type="Gene3D" id="2.60.40.10">
    <property type="entry name" value="Immunoglobulins"/>
    <property type="match status" value="1"/>
</dbReference>
<keyword evidence="2" id="KW-0732">Signal</keyword>
<feature type="chain" id="PRO_5003316912" description="Secretion system C-terminal sorting domain-containing protein" evidence="2">
    <location>
        <begin position="21"/>
        <end position="1320"/>
    </location>
</feature>
<proteinExistence type="predicted"/>
<evidence type="ECO:0000256" key="2">
    <source>
        <dbReference type="SAM" id="SignalP"/>
    </source>
</evidence>
<dbReference type="CDD" id="cd14948">
    <property type="entry name" value="BACON"/>
    <property type="match status" value="1"/>
</dbReference>
<dbReference type="Pfam" id="PF18962">
    <property type="entry name" value="Por_Secre_tail"/>
    <property type="match status" value="1"/>
</dbReference>
<dbReference type="InterPro" id="IPR024361">
    <property type="entry name" value="BACON"/>
</dbReference>
<reference evidence="4 5" key="1">
    <citation type="journal article" date="2011" name="Stand. Genomic Sci.">
        <title>Complete genome sequence of Haliscomenobacter hydrossis type strain (O).</title>
        <authorList>
            <consortium name="US DOE Joint Genome Institute (JGI-PGF)"/>
            <person name="Daligault H."/>
            <person name="Lapidus A."/>
            <person name="Zeytun A."/>
            <person name="Nolan M."/>
            <person name="Lucas S."/>
            <person name="Del Rio T.G."/>
            <person name="Tice H."/>
            <person name="Cheng J.F."/>
            <person name="Tapia R."/>
            <person name="Han C."/>
            <person name="Goodwin L."/>
            <person name="Pitluck S."/>
            <person name="Liolios K."/>
            <person name="Pagani I."/>
            <person name="Ivanova N."/>
            <person name="Huntemann M."/>
            <person name="Mavromatis K."/>
            <person name="Mikhailova N."/>
            <person name="Pati A."/>
            <person name="Chen A."/>
            <person name="Palaniappan K."/>
            <person name="Land M."/>
            <person name="Hauser L."/>
            <person name="Brambilla E.M."/>
            <person name="Rohde M."/>
            <person name="Verbarg S."/>
            <person name="Goker M."/>
            <person name="Bristow J."/>
            <person name="Eisen J.A."/>
            <person name="Markowitz V."/>
            <person name="Hugenholtz P."/>
            <person name="Kyrpides N.C."/>
            <person name="Klenk H.P."/>
            <person name="Woyke T."/>
        </authorList>
    </citation>
    <scope>NUCLEOTIDE SEQUENCE [LARGE SCALE GENOMIC DNA]</scope>
    <source>
        <strain evidence="5">ATCC 27775 / DSM 1100 / LMG 10767 / O</strain>
    </source>
</reference>
<feature type="signal peptide" evidence="2">
    <location>
        <begin position="1"/>
        <end position="20"/>
    </location>
</feature>
<keyword evidence="1" id="KW-0175">Coiled coil</keyword>
<evidence type="ECO:0000256" key="1">
    <source>
        <dbReference type="SAM" id="Coils"/>
    </source>
</evidence>
<evidence type="ECO:0000259" key="3">
    <source>
        <dbReference type="Pfam" id="PF18962"/>
    </source>
</evidence>
<evidence type="ECO:0000313" key="5">
    <source>
        <dbReference type="Proteomes" id="UP000008461"/>
    </source>
</evidence>
<accession>F4KQ08</accession>
<evidence type="ECO:0000313" key="4">
    <source>
        <dbReference type="EMBL" id="AEE53212.1"/>
    </source>
</evidence>
<reference key="2">
    <citation type="submission" date="2011-04" db="EMBL/GenBank/DDBJ databases">
        <title>Complete sequence of chromosome of Haliscomenobacter hydrossis DSM 1100.</title>
        <authorList>
            <consortium name="US DOE Joint Genome Institute (JGI-PGF)"/>
            <person name="Lucas S."/>
            <person name="Han J."/>
            <person name="Lapidus A."/>
            <person name="Bruce D."/>
            <person name="Goodwin L."/>
            <person name="Pitluck S."/>
            <person name="Peters L."/>
            <person name="Kyrpides N."/>
            <person name="Mavromatis K."/>
            <person name="Ivanova N."/>
            <person name="Ovchinnikova G."/>
            <person name="Pagani I."/>
            <person name="Daligault H."/>
            <person name="Detter J.C."/>
            <person name="Han C."/>
            <person name="Land M."/>
            <person name="Hauser L."/>
            <person name="Markowitz V."/>
            <person name="Cheng J.-F."/>
            <person name="Hugenholtz P."/>
            <person name="Woyke T."/>
            <person name="Wu D."/>
            <person name="Verbarg S."/>
            <person name="Frueling A."/>
            <person name="Brambilla E."/>
            <person name="Klenk H.-P."/>
            <person name="Eisen J.A."/>
        </authorList>
    </citation>
    <scope>NUCLEOTIDE SEQUENCE</scope>
    <source>
        <strain>DSM 1100</strain>
    </source>
</reference>
<protein>
    <recommendedName>
        <fullName evidence="3">Secretion system C-terminal sorting domain-containing protein</fullName>
    </recommendedName>
</protein>
<sequence>MKKSLFLLLFCLGQAAMSFAQILAPQVLGSGGTSGSNASTKISYTIGQTVTVAGGSGNSLLTQGFHQSNLPLLDSLPCYEIGEIPPQTVFQGTEKAFYVCVGSKDVAVSMEIKSTPPSGEMTFNSINKRFSFIPSINDKGIYEVVFYAISNKDTTYQEVPFLVVPALPAEQTAFGLKPVVPIPADDDDGYVIITLVKGTREYFNHTERETNSISIAGKTLVFDKQIANKLKTFCDNPRNDVKELTLYAEKVIIRCALRFPQTNVTIYARSLVFEDGSEKASINTQPEAPTAPQGNVNGSQAGSITLYLQHLSTDFEFRFRLIGGSGQGTGNGGNGGVLSSNLDLKTFMDAAPGSAGASGLKGAAGGFQSIAQRHTWLHPYALRLVIAHTKVAYLNGHWGYTQKIADDYVQMVAQYKASTEWGATGEESQVELSQLQDEMASISERIANNQDYYGNPAGWVPLLSFEVNKIAFEEEIDHAIKVLYFCYWLQRINANNEQKNSALISVKKQQEELLMAFQNAYNQAIALLPQLEAQADAVAAEIDIIQKDLEQLEQELLERSKYVVEERHKPPKRSSWRKIVGTVGAIAQVVPLYQPALGAIGTGLQVISNLDFGKPLDAVKQMYNVAKDISKVDFSKSADSLKSLIDSLDFTNIRSGKKLLSYAKNVGTFLAPLVTTLADLREKTGPTKVPLEEIQVELDKMRAESPEFTDLTNRTNDLMMEKLQFQQRIAGTLQTVTKVANDIQAALVTIDGINLQVFNTGSKRDLRAMIYIKDMEERAKERLTRYHYNLAKAYEYRLLEPYDSDLNLTEMVDRFKNIAETKGNNVELSKTEFELLREAYNEVLAKVTDNILRKYNDNAPEMFTSVNFSLTPEDLDQLNKGQPVNLNLVERGLIQPNEEAPRIREFRVESIKMHLENGQPGSFAYFDVVMEHSGLSKLKKDGQVYFFNHYNNRNTNPISWSVRYDVRDQTITSKAPSPSVSSLLKSLLDKLNKFSSENLELYSRPAAWADIIVNKYDNSSNGVKMVIDELRFNVVYDFHQIPSGLITLEVVTNKDLKPLISMGLSDKNQRQDGWGSFLRTYFKNANSTMNINTPAQYGVWAFENWTDFSGNIISAKNEISVNLGSNKMLKANYKLIQPELFVPNDTIRLPGKQGTQKVTIQNIGTGEMGWTCSGSNDWLSFQSDSTGLNNGEVTLEFKDNQEKTPRIQKLLVVAPSSIRYLDTITVIQSPISVSTSGANSELTYNLSIYPNPARDEINIEVIGNVKPASIIVYNSLGVMLKQTQMNGSRTTLRLDGLAKGLYFVEMMLSGRRYVRKVILE</sequence>
<dbReference type="Proteomes" id="UP000008461">
    <property type="component" value="Chromosome"/>
</dbReference>
<dbReference type="InterPro" id="IPR013783">
    <property type="entry name" value="Ig-like_fold"/>
</dbReference>
<dbReference type="KEGG" id="hhy:Halhy_5387"/>